<sequence length="56" mass="6227">MILRGSTSATWALMVGGVMLMTGLSYVEEQLNSLPPKNFWFVTQCLLYISSLLMSP</sequence>
<reference evidence="2" key="1">
    <citation type="submission" date="2014-09" db="EMBL/GenBank/DDBJ databases">
        <authorList>
            <person name="Magalhaes I.L.F."/>
            <person name="Oliveira U."/>
            <person name="Santos F.R."/>
            <person name="Vidigal T.H.D.A."/>
            <person name="Brescovit A.D."/>
            <person name="Santos A.J."/>
        </authorList>
    </citation>
    <scope>NUCLEOTIDE SEQUENCE</scope>
    <source>
        <tissue evidence="2">Shoot tissue taken approximately 20 cm above the soil surface</tissue>
    </source>
</reference>
<name>A0A0A9F1X9_ARUDO</name>
<proteinExistence type="predicted"/>
<protein>
    <submittedName>
        <fullName evidence="2">Uncharacterized protein</fullName>
    </submittedName>
</protein>
<keyword evidence="1" id="KW-0472">Membrane</keyword>
<keyword evidence="1" id="KW-1133">Transmembrane helix</keyword>
<reference evidence="2" key="2">
    <citation type="journal article" date="2015" name="Data Brief">
        <title>Shoot transcriptome of the giant reed, Arundo donax.</title>
        <authorList>
            <person name="Barrero R.A."/>
            <person name="Guerrero F.D."/>
            <person name="Moolhuijzen P."/>
            <person name="Goolsby J.A."/>
            <person name="Tidwell J."/>
            <person name="Bellgard S.E."/>
            <person name="Bellgard M.I."/>
        </authorList>
    </citation>
    <scope>NUCLEOTIDE SEQUENCE</scope>
    <source>
        <tissue evidence="2">Shoot tissue taken approximately 20 cm above the soil surface</tissue>
    </source>
</reference>
<evidence type="ECO:0000256" key="1">
    <source>
        <dbReference type="SAM" id="Phobius"/>
    </source>
</evidence>
<feature type="transmembrane region" description="Helical" evidence="1">
    <location>
        <begin position="9"/>
        <end position="27"/>
    </location>
</feature>
<evidence type="ECO:0000313" key="2">
    <source>
        <dbReference type="EMBL" id="JAE02308.1"/>
    </source>
</evidence>
<keyword evidence="1" id="KW-0812">Transmembrane</keyword>
<dbReference type="EMBL" id="GBRH01195588">
    <property type="protein sequence ID" value="JAE02308.1"/>
    <property type="molecule type" value="Transcribed_RNA"/>
</dbReference>
<accession>A0A0A9F1X9</accession>
<dbReference type="AlphaFoldDB" id="A0A0A9F1X9"/>
<organism evidence="2">
    <name type="scientific">Arundo donax</name>
    <name type="common">Giant reed</name>
    <name type="synonym">Donax arundinaceus</name>
    <dbReference type="NCBI Taxonomy" id="35708"/>
    <lineage>
        <taxon>Eukaryota</taxon>
        <taxon>Viridiplantae</taxon>
        <taxon>Streptophyta</taxon>
        <taxon>Embryophyta</taxon>
        <taxon>Tracheophyta</taxon>
        <taxon>Spermatophyta</taxon>
        <taxon>Magnoliopsida</taxon>
        <taxon>Liliopsida</taxon>
        <taxon>Poales</taxon>
        <taxon>Poaceae</taxon>
        <taxon>PACMAD clade</taxon>
        <taxon>Arundinoideae</taxon>
        <taxon>Arundineae</taxon>
        <taxon>Arundo</taxon>
    </lineage>
</organism>